<dbReference type="InterPro" id="IPR013083">
    <property type="entry name" value="Znf_RING/FYVE/PHD"/>
</dbReference>
<gene>
    <name evidence="4" type="ORF">PV05_01824</name>
</gene>
<feature type="region of interest" description="Disordered" evidence="2">
    <location>
        <begin position="495"/>
        <end position="521"/>
    </location>
</feature>
<dbReference type="Gene3D" id="3.30.40.10">
    <property type="entry name" value="Zinc/RING finger domain, C3HC4 (zinc finger)"/>
    <property type="match status" value="1"/>
</dbReference>
<dbReference type="OrthoDB" id="4158777at2759"/>
<dbReference type="RefSeq" id="XP_013322321.1">
    <property type="nucleotide sequence ID" value="XM_013466867.1"/>
</dbReference>
<name>A0A0D2DHG3_9EURO</name>
<sequence>MASPPFYDDLSPPSSQDRSDRENSSHKRRRLASDSTPPRLMADPTRPSNIPLPPSFSVQSGYYFPVNDAFPSMPADNSPWQEHAAIEYLMAGTGFAQDLRGMTTLPFAYTLPTIPAGSETAPRHAYTSQPPPPQPLTRPHEVMRGDMRAFHNDFFRHFPGMSEERLRELSGLLPEGHRYHTGIEASRCFPGTENNSTPRPSNASALSEMVSSVLPHRRSAASTAPATPSKPPIRLILSRATTESIEVLDDHKRECPACQLEFETDDFMAVISCCGTAMHATCLSAWVNSQTYHKSRACMKCRRAIDARRPLNNVVSPVSDQNWDEGADLKAPETLKGEAKIELNVSARPERSAYRRMRGAAAYLSSYRSSRGPPGLPSDLNEGARSAIERAKHEHMMEMEAMKNNVKAAYSERSKALDDEAAASRSFCDAQVSLIRGAAVDLGPLARRWEETKVARDNATERFRKLQRDLDYMHRSHLDRLNGLAEAAWLESARQRGEEVARSMTASGQSGGSASAITASP</sequence>
<feature type="region of interest" description="Disordered" evidence="2">
    <location>
        <begin position="186"/>
        <end position="231"/>
    </location>
</feature>
<organism evidence="4 5">
    <name type="scientific">Exophiala xenobiotica</name>
    <dbReference type="NCBI Taxonomy" id="348802"/>
    <lineage>
        <taxon>Eukaryota</taxon>
        <taxon>Fungi</taxon>
        <taxon>Dikarya</taxon>
        <taxon>Ascomycota</taxon>
        <taxon>Pezizomycotina</taxon>
        <taxon>Eurotiomycetes</taxon>
        <taxon>Chaetothyriomycetidae</taxon>
        <taxon>Chaetothyriales</taxon>
        <taxon>Herpotrichiellaceae</taxon>
        <taxon>Exophiala</taxon>
    </lineage>
</organism>
<dbReference type="InterPro" id="IPR001841">
    <property type="entry name" value="Znf_RING"/>
</dbReference>
<dbReference type="GO" id="GO:0008270">
    <property type="term" value="F:zinc ion binding"/>
    <property type="evidence" value="ECO:0007669"/>
    <property type="project" value="UniProtKB-KW"/>
</dbReference>
<evidence type="ECO:0000256" key="1">
    <source>
        <dbReference type="PROSITE-ProRule" id="PRU00175"/>
    </source>
</evidence>
<feature type="compositionally biased region" description="Polar residues" evidence="2">
    <location>
        <begin position="192"/>
        <end position="205"/>
    </location>
</feature>
<dbReference type="Proteomes" id="UP000054342">
    <property type="component" value="Unassembled WGS sequence"/>
</dbReference>
<feature type="compositionally biased region" description="Low complexity" evidence="2">
    <location>
        <begin position="503"/>
        <end position="521"/>
    </location>
</feature>
<dbReference type="STRING" id="348802.A0A0D2DHG3"/>
<keyword evidence="1" id="KW-0479">Metal-binding</keyword>
<evidence type="ECO:0000256" key="2">
    <source>
        <dbReference type="SAM" id="MobiDB-lite"/>
    </source>
</evidence>
<dbReference type="HOGENOM" id="CLU_529961_0_0_1"/>
<keyword evidence="1" id="KW-0862">Zinc</keyword>
<keyword evidence="1" id="KW-0863">Zinc-finger</keyword>
<dbReference type="EMBL" id="KN847317">
    <property type="protein sequence ID" value="KIW61737.1"/>
    <property type="molecule type" value="Genomic_DNA"/>
</dbReference>
<feature type="region of interest" description="Disordered" evidence="2">
    <location>
        <begin position="1"/>
        <end position="53"/>
    </location>
</feature>
<evidence type="ECO:0000313" key="5">
    <source>
        <dbReference type="Proteomes" id="UP000054342"/>
    </source>
</evidence>
<dbReference type="PROSITE" id="PS50089">
    <property type="entry name" value="ZF_RING_2"/>
    <property type="match status" value="1"/>
</dbReference>
<accession>A0A0D2DHG3</accession>
<reference evidence="4 5" key="1">
    <citation type="submission" date="2015-01" db="EMBL/GenBank/DDBJ databases">
        <title>The Genome Sequence of Exophiala xenobiotica CBS118157.</title>
        <authorList>
            <consortium name="The Broad Institute Genomics Platform"/>
            <person name="Cuomo C."/>
            <person name="de Hoog S."/>
            <person name="Gorbushina A."/>
            <person name="Stielow B."/>
            <person name="Teixiera M."/>
            <person name="Abouelleil A."/>
            <person name="Chapman S.B."/>
            <person name="Priest M."/>
            <person name="Young S.K."/>
            <person name="Wortman J."/>
            <person name="Nusbaum C."/>
            <person name="Birren B."/>
        </authorList>
    </citation>
    <scope>NUCLEOTIDE SEQUENCE [LARGE SCALE GENOMIC DNA]</scope>
    <source>
        <strain evidence="4 5">CBS 118157</strain>
    </source>
</reference>
<dbReference type="SUPFAM" id="SSF57850">
    <property type="entry name" value="RING/U-box"/>
    <property type="match status" value="1"/>
</dbReference>
<protein>
    <recommendedName>
        <fullName evidence="3">RING-type domain-containing protein</fullName>
    </recommendedName>
</protein>
<dbReference type="AlphaFoldDB" id="A0A0D2DHG3"/>
<dbReference type="GeneID" id="25323732"/>
<keyword evidence="5" id="KW-1185">Reference proteome</keyword>
<evidence type="ECO:0000313" key="4">
    <source>
        <dbReference type="EMBL" id="KIW61737.1"/>
    </source>
</evidence>
<proteinExistence type="predicted"/>
<feature type="domain" description="RING-type" evidence="3">
    <location>
        <begin position="255"/>
        <end position="302"/>
    </location>
</feature>
<evidence type="ECO:0000259" key="3">
    <source>
        <dbReference type="PROSITE" id="PS50089"/>
    </source>
</evidence>